<dbReference type="EMBL" id="CP027669">
    <property type="protein sequence ID" value="AVO40061.1"/>
    <property type="molecule type" value="Genomic_DNA"/>
</dbReference>
<organism evidence="1 2">
    <name type="scientific">Simplicispira suum</name>
    <dbReference type="NCBI Taxonomy" id="2109915"/>
    <lineage>
        <taxon>Bacteria</taxon>
        <taxon>Pseudomonadati</taxon>
        <taxon>Pseudomonadota</taxon>
        <taxon>Betaproteobacteria</taxon>
        <taxon>Burkholderiales</taxon>
        <taxon>Comamonadaceae</taxon>
        <taxon>Simplicispira</taxon>
    </lineage>
</organism>
<protein>
    <submittedName>
        <fullName evidence="1">Uncharacterized protein</fullName>
    </submittedName>
</protein>
<accession>A0A2S0MWH0</accession>
<dbReference type="OrthoDB" id="8901310at2"/>
<sequence>MKLFKFPAAALEKAIHKRLLTLASPHREWFAERWQQKPYRKAFVERKAMPLVTLVSKGKTWDDATFNEVLAEWDVTFHEAETEVLSPLVQGDGLLQLMQKNLPAERAAVLLERLRRRPGDVAPAAPTAAPADPND</sequence>
<reference evidence="1 2" key="1">
    <citation type="submission" date="2018-03" db="EMBL/GenBank/DDBJ databases">
        <title>Genome sequencing of Simplicispira sp.</title>
        <authorList>
            <person name="Kim S.-J."/>
            <person name="Heo J."/>
            <person name="Kwon S.-W."/>
        </authorList>
    </citation>
    <scope>NUCLEOTIDE SEQUENCE [LARGE SCALE GENOMIC DNA]</scope>
    <source>
        <strain evidence="1 2">SC1-8</strain>
    </source>
</reference>
<name>A0A2S0MWH0_9BURK</name>
<evidence type="ECO:0000313" key="2">
    <source>
        <dbReference type="Proteomes" id="UP000239326"/>
    </source>
</evidence>
<evidence type="ECO:0000313" key="1">
    <source>
        <dbReference type="EMBL" id="AVO40061.1"/>
    </source>
</evidence>
<dbReference type="AlphaFoldDB" id="A0A2S0MWH0"/>
<keyword evidence="2" id="KW-1185">Reference proteome</keyword>
<dbReference type="RefSeq" id="WP_106445054.1">
    <property type="nucleotide sequence ID" value="NZ_CP027669.1"/>
</dbReference>
<proteinExistence type="predicted"/>
<dbReference type="KEGG" id="simp:C6571_01035"/>
<gene>
    <name evidence="1" type="ORF">C6571_01035</name>
</gene>
<dbReference type="Proteomes" id="UP000239326">
    <property type="component" value="Chromosome"/>
</dbReference>